<feature type="region of interest" description="Disordered" evidence="3">
    <location>
        <begin position="461"/>
        <end position="524"/>
    </location>
</feature>
<feature type="compositionally biased region" description="Basic residues" evidence="3">
    <location>
        <begin position="539"/>
        <end position="550"/>
    </location>
</feature>
<evidence type="ECO:0000256" key="1">
    <source>
        <dbReference type="ARBA" id="ARBA00022441"/>
    </source>
</evidence>
<dbReference type="SMART" id="SM00225">
    <property type="entry name" value="BTB"/>
    <property type="match status" value="1"/>
</dbReference>
<dbReference type="EMBL" id="GL349483">
    <property type="protein sequence ID" value="KNC53861.1"/>
    <property type="molecule type" value="Genomic_DNA"/>
</dbReference>
<dbReference type="PANTHER" id="PTHR24412:SF489">
    <property type="entry name" value="RING FINGER DOMAIN AND KELCH REPEAT-CONTAINING PROTEIN DDB_G0271372"/>
    <property type="match status" value="1"/>
</dbReference>
<keyword evidence="1" id="KW-0880">Kelch repeat</keyword>
<evidence type="ECO:0000259" key="4">
    <source>
        <dbReference type="PROSITE" id="PS50097"/>
    </source>
</evidence>
<name>A0A0L0DP96_THETB</name>
<keyword evidence="2" id="KW-0677">Repeat</keyword>
<feature type="compositionally biased region" description="Polar residues" evidence="3">
    <location>
        <begin position="496"/>
        <end position="511"/>
    </location>
</feature>
<feature type="compositionally biased region" description="Low complexity" evidence="3">
    <location>
        <begin position="469"/>
        <end position="495"/>
    </location>
</feature>
<sequence>MVKLGTARARRDEADGAVDVLVSHLAAGLASAAFADMELSSRLGDIGDVLTPLFVPSIAPIRPTATIATTATTASTGTTAAATNAAVAAVSGDVNQESAAAAARAVMLARAIPVHAVILAMRSPVVAQALKGRRLRMRITGVPPDVLRAVVEYVYTGECELENEGYSELQRLGQLAHAAQLLGMDHLLGECLRDLAVAQLTVADAICLHGLIVTLPAKLVDAISFHWKSFMRRHYEDFIRMAANGEIHTGYEPERADMHVRIRTGDVIALLSALPQDGGTAAEQVVRTACHLYIETNAYAVLMSPHFLRSSVDSLRVVLTSRTLQVKEKLLFQAVLQWILIDPASREAECTELMTHINLDKVPSRLLLEAKRQGFEFPDKAYKAALVKHHRSRHVRDVAYRYNPRLTAINMHSTKRPGKDLRALRGGVRSHRNARDVISASSSSSSLEELARFQQTVLNSLKPSEARANRATTAGAGDDGESSSAAPLSLSRSNSFDNTSIASSTASQQPSPNHPLLRGAGSSLSRAWRQNSYVSLVKRVRKQNHVRARGTRPSGLGGGGGGGSGETTVRHTPQPPPGRSLGRSVSARRVRTRAPPS</sequence>
<organism evidence="5 6">
    <name type="scientific">Thecamonas trahens ATCC 50062</name>
    <dbReference type="NCBI Taxonomy" id="461836"/>
    <lineage>
        <taxon>Eukaryota</taxon>
        <taxon>Apusozoa</taxon>
        <taxon>Apusomonadida</taxon>
        <taxon>Apusomonadidae</taxon>
        <taxon>Thecamonas</taxon>
    </lineage>
</organism>
<dbReference type="Pfam" id="PF07707">
    <property type="entry name" value="BACK"/>
    <property type="match status" value="1"/>
</dbReference>
<dbReference type="InterPro" id="IPR011333">
    <property type="entry name" value="SKP1/BTB/POZ_sf"/>
</dbReference>
<dbReference type="InterPro" id="IPR011705">
    <property type="entry name" value="BACK"/>
</dbReference>
<dbReference type="CDD" id="cd18186">
    <property type="entry name" value="BTB_POZ_ZBTB_KLHL-like"/>
    <property type="match status" value="1"/>
</dbReference>
<dbReference type="Gene3D" id="1.25.40.420">
    <property type="match status" value="1"/>
</dbReference>
<dbReference type="SUPFAM" id="SSF54695">
    <property type="entry name" value="POZ domain"/>
    <property type="match status" value="1"/>
</dbReference>
<evidence type="ECO:0000313" key="5">
    <source>
        <dbReference type="EMBL" id="KNC53861.1"/>
    </source>
</evidence>
<evidence type="ECO:0000313" key="6">
    <source>
        <dbReference type="Proteomes" id="UP000054408"/>
    </source>
</evidence>
<accession>A0A0L0DP96</accession>
<feature type="region of interest" description="Disordered" evidence="3">
    <location>
        <begin position="539"/>
        <end position="597"/>
    </location>
</feature>
<dbReference type="Pfam" id="PF00651">
    <property type="entry name" value="BTB"/>
    <property type="match status" value="1"/>
</dbReference>
<dbReference type="AlphaFoldDB" id="A0A0L0DP96"/>
<protein>
    <recommendedName>
        <fullName evidence="4">BTB domain-containing protein</fullName>
    </recommendedName>
</protein>
<dbReference type="Proteomes" id="UP000054408">
    <property type="component" value="Unassembled WGS sequence"/>
</dbReference>
<dbReference type="RefSeq" id="XP_013754241.1">
    <property type="nucleotide sequence ID" value="XM_013898787.1"/>
</dbReference>
<dbReference type="Gene3D" id="3.30.710.10">
    <property type="entry name" value="Potassium Channel Kv1.1, Chain A"/>
    <property type="match status" value="1"/>
</dbReference>
<feature type="compositionally biased region" description="Basic residues" evidence="3">
    <location>
        <begin position="586"/>
        <end position="597"/>
    </location>
</feature>
<dbReference type="SMART" id="SM00875">
    <property type="entry name" value="BACK"/>
    <property type="match status" value="1"/>
</dbReference>
<feature type="domain" description="BTB" evidence="4">
    <location>
        <begin position="97"/>
        <end position="163"/>
    </location>
</feature>
<evidence type="ECO:0000256" key="2">
    <source>
        <dbReference type="ARBA" id="ARBA00022737"/>
    </source>
</evidence>
<reference evidence="5 6" key="1">
    <citation type="submission" date="2010-05" db="EMBL/GenBank/DDBJ databases">
        <title>The Genome Sequence of Thecamonas trahens ATCC 50062.</title>
        <authorList>
            <consortium name="The Broad Institute Genome Sequencing Platform"/>
            <person name="Russ C."/>
            <person name="Cuomo C."/>
            <person name="Shea T."/>
            <person name="Young S.K."/>
            <person name="Zeng Q."/>
            <person name="Koehrsen M."/>
            <person name="Haas B."/>
            <person name="Borodovsky M."/>
            <person name="Guigo R."/>
            <person name="Alvarado L."/>
            <person name="Berlin A."/>
            <person name="Bochicchio J."/>
            <person name="Borenstein D."/>
            <person name="Chapman S."/>
            <person name="Chen Z."/>
            <person name="Freedman E."/>
            <person name="Gellesch M."/>
            <person name="Goldberg J."/>
            <person name="Griggs A."/>
            <person name="Gujja S."/>
            <person name="Heilman E."/>
            <person name="Heiman D."/>
            <person name="Hepburn T."/>
            <person name="Howarth C."/>
            <person name="Jen D."/>
            <person name="Larson L."/>
            <person name="Mehta T."/>
            <person name="Park D."/>
            <person name="Pearson M."/>
            <person name="Roberts A."/>
            <person name="Saif S."/>
            <person name="Shenoy N."/>
            <person name="Sisk P."/>
            <person name="Stolte C."/>
            <person name="Sykes S."/>
            <person name="Thomson T."/>
            <person name="Walk T."/>
            <person name="White J."/>
            <person name="Yandava C."/>
            <person name="Burger G."/>
            <person name="Gray M.W."/>
            <person name="Holland P.W.H."/>
            <person name="King N."/>
            <person name="Lang F.B.F."/>
            <person name="Roger A.J."/>
            <person name="Ruiz-Trillo I."/>
            <person name="Lander E."/>
            <person name="Nusbaum C."/>
        </authorList>
    </citation>
    <scope>NUCLEOTIDE SEQUENCE [LARGE SCALE GENOMIC DNA]</scope>
    <source>
        <strain evidence="5 6">ATCC 50062</strain>
    </source>
</reference>
<gene>
    <name evidence="5" type="ORF">AMSG_09812</name>
</gene>
<dbReference type="PANTHER" id="PTHR24412">
    <property type="entry name" value="KELCH PROTEIN"/>
    <property type="match status" value="1"/>
</dbReference>
<proteinExistence type="predicted"/>
<dbReference type="GeneID" id="25568195"/>
<dbReference type="OrthoDB" id="636773at2759"/>
<dbReference type="InterPro" id="IPR000210">
    <property type="entry name" value="BTB/POZ_dom"/>
</dbReference>
<feature type="compositionally biased region" description="Gly residues" evidence="3">
    <location>
        <begin position="555"/>
        <end position="565"/>
    </location>
</feature>
<keyword evidence="6" id="KW-1185">Reference proteome</keyword>
<evidence type="ECO:0000256" key="3">
    <source>
        <dbReference type="SAM" id="MobiDB-lite"/>
    </source>
</evidence>
<dbReference type="PROSITE" id="PS50097">
    <property type="entry name" value="BTB"/>
    <property type="match status" value="1"/>
</dbReference>